<feature type="compositionally biased region" description="Polar residues" evidence="1">
    <location>
        <begin position="393"/>
        <end position="427"/>
    </location>
</feature>
<feature type="compositionally biased region" description="Polar residues" evidence="1">
    <location>
        <begin position="246"/>
        <end position="266"/>
    </location>
</feature>
<protein>
    <submittedName>
        <fullName evidence="2">Uncharacterized protein</fullName>
    </submittedName>
</protein>
<proteinExistence type="predicted"/>
<dbReference type="InParanoid" id="A0A061F5Y6"/>
<name>A0A061F5Y6_THECC</name>
<feature type="compositionally biased region" description="Polar residues" evidence="1">
    <location>
        <begin position="733"/>
        <end position="797"/>
    </location>
</feature>
<feature type="compositionally biased region" description="Polar residues" evidence="1">
    <location>
        <begin position="346"/>
        <end position="356"/>
    </location>
</feature>
<feature type="region of interest" description="Disordered" evidence="1">
    <location>
        <begin position="214"/>
        <end position="308"/>
    </location>
</feature>
<feature type="compositionally biased region" description="Polar residues" evidence="1">
    <location>
        <begin position="878"/>
        <end position="958"/>
    </location>
</feature>
<feature type="compositionally biased region" description="Polar residues" evidence="1">
    <location>
        <begin position="547"/>
        <end position="558"/>
    </location>
</feature>
<dbReference type="Proteomes" id="UP000026915">
    <property type="component" value="Chromosome 5"/>
</dbReference>
<gene>
    <name evidence="2" type="ORF">TCM_025311</name>
</gene>
<reference evidence="2 3" key="1">
    <citation type="journal article" date="2013" name="Genome Biol.">
        <title>The genome sequence of the most widely cultivated cacao type and its use to identify candidate genes regulating pod color.</title>
        <authorList>
            <person name="Motamayor J.C."/>
            <person name="Mockaitis K."/>
            <person name="Schmutz J."/>
            <person name="Haiminen N."/>
            <person name="Iii D.L."/>
            <person name="Cornejo O."/>
            <person name="Findley S.D."/>
            <person name="Zheng P."/>
            <person name="Utro F."/>
            <person name="Royaert S."/>
            <person name="Saski C."/>
            <person name="Jenkins J."/>
            <person name="Podicheti R."/>
            <person name="Zhao M."/>
            <person name="Scheffler B.E."/>
            <person name="Stack J.C."/>
            <person name="Feltus F.A."/>
            <person name="Mustiga G.M."/>
            <person name="Amores F."/>
            <person name="Phillips W."/>
            <person name="Marelli J.P."/>
            <person name="May G.D."/>
            <person name="Shapiro H."/>
            <person name="Ma J."/>
            <person name="Bustamante C.D."/>
            <person name="Schnell R.J."/>
            <person name="Main D."/>
            <person name="Gilbert D."/>
            <person name="Parida L."/>
            <person name="Kuhn D.N."/>
        </authorList>
    </citation>
    <scope>NUCLEOTIDE SEQUENCE [LARGE SCALE GENOMIC DNA]</scope>
    <source>
        <strain evidence="3">cv. Matina 1-6</strain>
    </source>
</reference>
<feature type="region of interest" description="Disordered" evidence="1">
    <location>
        <begin position="525"/>
        <end position="558"/>
    </location>
</feature>
<dbReference type="EMBL" id="CM001883">
    <property type="protein sequence ID" value="EOY09939.1"/>
    <property type="molecule type" value="Genomic_DNA"/>
</dbReference>
<accession>A0A061F5Y6</accession>
<feature type="compositionally biased region" description="Polar residues" evidence="1">
    <location>
        <begin position="831"/>
        <end position="841"/>
    </location>
</feature>
<feature type="compositionally biased region" description="Basic and acidic residues" evidence="1">
    <location>
        <begin position="525"/>
        <end position="546"/>
    </location>
</feature>
<feature type="region of interest" description="Disordered" evidence="1">
    <location>
        <begin position="683"/>
        <end position="797"/>
    </location>
</feature>
<feature type="compositionally biased region" description="Basic and acidic residues" evidence="1">
    <location>
        <begin position="990"/>
        <end position="1004"/>
    </location>
</feature>
<sequence>MLLANFFSNNYLSILITFDDYRNFKSVSYFIMSTEDDTAAAALVEEALTEDADSQAKKPPHRESSQSLSHEQDINVKDHTSTESVFHAEHMFLPPSTETPNQGSTLSSGHSIGNLNNSLEASGDYLLPQETQQENWISGSSLAYTDWINWEPSPHVATELGSQRFGFQALLNQVIASKNSHLYGDTPSQPQPAKMPIHQGVGSCTKGESVPIQFDSIVPTNPDKRKATGQDSTPPPPKLPFINLMTLGQGNQGRNNLTNQDPNTPGNEGLKSPENRGLTTFGNQDPNTLGNQGQNNSVPLASGSRSQGYGFQASLNQVMTSNYSHLNDDTPHQFQRAKLPIRRGVRSNTEGVSSPIQFDGIVPNNPNKRKMTWRDSTPPPPKLRFINWMLPRQGNQGKSSLGNQDQNSPGNQDPNTLDNPSPKSPETQSPKSPGSQSPKSFENQGQNIPVNQDPKTPENQGLNTLGNQDQKSPGNQDRNTPGNVGPNNSVPTTSGSRNFKSISYFIMSTEDNIAAAASAEEAVKLKADSQEDMEGKADKAGADESNKSGVNQPDGNQHLNQFPASIYMAERNEEIFGTSPATSPRIHSLLTSPPLQQAGTLPSIYNSIKTQQGNWMSGSSLASTNWINCQPSSQITKPEPATALGSQGFGFQVLLNQAMASNNSHLYDDIPRQFQQAKLPIRHGVGSSTKGKSSPIQFDGIVPSNPDKRKMTWQDSTPSPPKLPLINLMLLGQGNQSQINPDNQGPKTPGNQGRVTSGNQGSNTLDNQGVKNLENQSRNTPSNQCRSNSDPTTFGSRSQGLGFQIFLNQLMPLNGTPQLQPAKLPIRREVGSSTKGISSPIQFDGIVPTNPNKRKMTRQDSTPPPPKIPFINWMLPGQGNQDENSSGNQSQNTHGNQGPKSLGNQESNTFDNQGSKSPRNQGSNTLGNQGQKSLDNEGRNTPNNEGQNKSVPTASGSRSKAIPNKVYDPSYEAMGLPVDPHLRMFLARCESAENKDSDKKDDGGSKTMARKT</sequence>
<organism evidence="2 3">
    <name type="scientific">Theobroma cacao</name>
    <name type="common">Cacao</name>
    <name type="synonym">Cocoa</name>
    <dbReference type="NCBI Taxonomy" id="3641"/>
    <lineage>
        <taxon>Eukaryota</taxon>
        <taxon>Viridiplantae</taxon>
        <taxon>Streptophyta</taxon>
        <taxon>Embryophyta</taxon>
        <taxon>Tracheophyta</taxon>
        <taxon>Spermatophyta</taxon>
        <taxon>Magnoliopsida</taxon>
        <taxon>eudicotyledons</taxon>
        <taxon>Gunneridae</taxon>
        <taxon>Pentapetalae</taxon>
        <taxon>rosids</taxon>
        <taxon>malvids</taxon>
        <taxon>Malvales</taxon>
        <taxon>Malvaceae</taxon>
        <taxon>Byttnerioideae</taxon>
        <taxon>Theobroma</taxon>
    </lineage>
</organism>
<feature type="region of interest" description="Disordered" evidence="1">
    <location>
        <begin position="50"/>
        <end position="75"/>
    </location>
</feature>
<keyword evidence="3" id="KW-1185">Reference proteome</keyword>
<feature type="region of interest" description="Disordered" evidence="1">
    <location>
        <begin position="830"/>
        <end position="963"/>
    </location>
</feature>
<feature type="compositionally biased region" description="Polar residues" evidence="1">
    <location>
        <begin position="277"/>
        <end position="308"/>
    </location>
</feature>
<evidence type="ECO:0000313" key="2">
    <source>
        <dbReference type="EMBL" id="EOY09939.1"/>
    </source>
</evidence>
<dbReference type="eggNOG" id="ENOG502R8VB">
    <property type="taxonomic scope" value="Eukaryota"/>
</dbReference>
<evidence type="ECO:0000313" key="3">
    <source>
        <dbReference type="Proteomes" id="UP000026915"/>
    </source>
</evidence>
<feature type="compositionally biased region" description="Polar residues" evidence="1">
    <location>
        <begin position="441"/>
        <end position="497"/>
    </location>
</feature>
<dbReference type="HOGENOM" id="CLU_297618_0_0_1"/>
<dbReference type="Gramene" id="EOY09939">
    <property type="protein sequence ID" value="EOY09939"/>
    <property type="gene ID" value="TCM_025311"/>
</dbReference>
<feature type="compositionally biased region" description="Low complexity" evidence="1">
    <location>
        <begin position="428"/>
        <end position="440"/>
    </location>
</feature>
<feature type="region of interest" description="Disordered" evidence="1">
    <location>
        <begin position="990"/>
        <end position="1012"/>
    </location>
</feature>
<feature type="region of interest" description="Disordered" evidence="1">
    <location>
        <begin position="346"/>
        <end position="497"/>
    </location>
</feature>
<dbReference type="AlphaFoldDB" id="A0A061F5Y6"/>
<evidence type="ECO:0000256" key="1">
    <source>
        <dbReference type="SAM" id="MobiDB-lite"/>
    </source>
</evidence>
<feature type="compositionally biased region" description="Polar residues" evidence="1">
    <location>
        <begin position="686"/>
        <end position="696"/>
    </location>
</feature>